<keyword evidence="4 8" id="KW-0732">Signal</keyword>
<keyword evidence="7" id="KW-0325">Glycoprotein</keyword>
<evidence type="ECO:0000256" key="4">
    <source>
        <dbReference type="ARBA" id="ARBA00022729"/>
    </source>
</evidence>
<organism evidence="10">
    <name type="scientific">Chlamydomonas leiostraca</name>
    <dbReference type="NCBI Taxonomy" id="1034604"/>
    <lineage>
        <taxon>Eukaryota</taxon>
        <taxon>Viridiplantae</taxon>
        <taxon>Chlorophyta</taxon>
        <taxon>core chlorophytes</taxon>
        <taxon>Chlorophyceae</taxon>
        <taxon>CS clade</taxon>
        <taxon>Chlamydomonadales</taxon>
        <taxon>Chlamydomonadaceae</taxon>
        <taxon>Chlamydomonas</taxon>
    </lineage>
</organism>
<keyword evidence="5 8" id="KW-0378">Hydrolase</keyword>
<keyword evidence="3 8" id="KW-0645">Protease</keyword>
<dbReference type="PROSITE" id="PS00131">
    <property type="entry name" value="CARBOXYPEPT_SER_SER"/>
    <property type="match status" value="1"/>
</dbReference>
<dbReference type="AlphaFoldDB" id="A0A7S0WF48"/>
<feature type="chain" id="PRO_5031595256" description="Carboxypeptidase" evidence="8">
    <location>
        <begin position="28"/>
        <end position="537"/>
    </location>
</feature>
<dbReference type="Gene3D" id="3.40.50.12670">
    <property type="match status" value="1"/>
</dbReference>
<dbReference type="PANTHER" id="PTHR11802:SF254">
    <property type="entry name" value="SERINE CARBOXYPEPTIDASE-LIKE 20"/>
    <property type="match status" value="1"/>
</dbReference>
<feature type="signal peptide" evidence="8">
    <location>
        <begin position="1"/>
        <end position="27"/>
    </location>
</feature>
<evidence type="ECO:0000256" key="5">
    <source>
        <dbReference type="ARBA" id="ARBA00022801"/>
    </source>
</evidence>
<evidence type="ECO:0000256" key="3">
    <source>
        <dbReference type="ARBA" id="ARBA00022670"/>
    </source>
</evidence>
<comment type="similarity">
    <text evidence="1 8">Belongs to the peptidase S10 family.</text>
</comment>
<evidence type="ECO:0000313" key="10">
    <source>
        <dbReference type="EMBL" id="CAD8665211.1"/>
    </source>
</evidence>
<dbReference type="GO" id="GO:0019748">
    <property type="term" value="P:secondary metabolic process"/>
    <property type="evidence" value="ECO:0007669"/>
    <property type="project" value="TreeGrafter"/>
</dbReference>
<protein>
    <recommendedName>
        <fullName evidence="8">Carboxypeptidase</fullName>
        <ecNumber evidence="8">3.4.16.-</ecNumber>
    </recommendedName>
</protein>
<dbReference type="InterPro" id="IPR001563">
    <property type="entry name" value="Peptidase_S10"/>
</dbReference>
<dbReference type="GO" id="GO:0016747">
    <property type="term" value="F:acyltransferase activity, transferring groups other than amino-acyl groups"/>
    <property type="evidence" value="ECO:0007669"/>
    <property type="project" value="TreeGrafter"/>
</dbReference>
<dbReference type="InterPro" id="IPR033124">
    <property type="entry name" value="Ser_caboxypep_his_AS"/>
</dbReference>
<evidence type="ECO:0000256" key="7">
    <source>
        <dbReference type="ARBA" id="ARBA00023180"/>
    </source>
</evidence>
<sequence>MPTMASERRLTLALALICSTLIFPTLGARVQRQQGDLHSSSRQRSEDIEQADNKQNDLIDAVPGFDGELPSKHYGGYIPVGTSGKRLYYYFVEAETDPSEAPVVLWLNGGPGCSSFDGFVYEHGPFNFRLADTKAGQGVKLTLNSYAWNKVANMLFLDSPAGVGLSYSEAGPRDYRTDDLVTAADAEEFLRKWFTRYTQFQSSRFFISGESYAGMYVPNLARAVVEGNEDGAEPYINIEGYLIGNAVTDTEVDGNALPLFAAGKSLISQAQYDTLWKRCDGGNFWNASAGCECDELLDDLVDAVSALNVYDVLEPCYLGPNYDDGEEDQDDEGEGWAKVQGAAKKKKQARLNSLQKALKSHGRKWPVVGSALPRVGERVHNWHTLGLTPPCTDARAASLWLNDDAVRSAIHAAPKQVIGEWTLCSNHLFYTRVVPSLIPTHKSLTQKHGLRALIYSGDHDMAVPHTGSEVWTSTKLDAPETAPWRPWMVASQVAGYVVDYGSLSYATVKGAGHMVPTNKPKESLTMFKRFLDGEPLA</sequence>
<proteinExistence type="inferred from homology"/>
<feature type="region of interest" description="Disordered" evidence="9">
    <location>
        <begin position="34"/>
        <end position="53"/>
    </location>
</feature>
<feature type="compositionally biased region" description="Basic and acidic residues" evidence="9">
    <location>
        <begin position="43"/>
        <end position="53"/>
    </location>
</feature>
<dbReference type="InterPro" id="IPR029058">
    <property type="entry name" value="AB_hydrolase_fold"/>
</dbReference>
<reference evidence="10" key="1">
    <citation type="submission" date="2021-01" db="EMBL/GenBank/DDBJ databases">
        <authorList>
            <person name="Corre E."/>
            <person name="Pelletier E."/>
            <person name="Niang G."/>
            <person name="Scheremetjew M."/>
            <person name="Finn R."/>
            <person name="Kale V."/>
            <person name="Holt S."/>
            <person name="Cochrane G."/>
            <person name="Meng A."/>
            <person name="Brown T."/>
            <person name="Cohen L."/>
        </authorList>
    </citation>
    <scope>NUCLEOTIDE SEQUENCE</scope>
    <source>
        <strain evidence="10">SAG 11-49</strain>
    </source>
</reference>
<dbReference type="GO" id="GO:0006508">
    <property type="term" value="P:proteolysis"/>
    <property type="evidence" value="ECO:0007669"/>
    <property type="project" value="UniProtKB-KW"/>
</dbReference>
<dbReference type="EMBL" id="HBFB01002503">
    <property type="protein sequence ID" value="CAD8665211.1"/>
    <property type="molecule type" value="Transcribed_RNA"/>
</dbReference>
<dbReference type="GO" id="GO:0004185">
    <property type="term" value="F:serine-type carboxypeptidase activity"/>
    <property type="evidence" value="ECO:0007669"/>
    <property type="project" value="UniProtKB-UniRule"/>
</dbReference>
<dbReference type="FunFam" id="3.40.50.1820:FF:000143">
    <property type="entry name" value="Carboxypeptidase"/>
    <property type="match status" value="1"/>
</dbReference>
<feature type="compositionally biased region" description="Acidic residues" evidence="9">
    <location>
        <begin position="323"/>
        <end position="334"/>
    </location>
</feature>
<keyword evidence="2 8" id="KW-0121">Carboxypeptidase</keyword>
<name>A0A7S0WF48_9CHLO</name>
<feature type="region of interest" description="Disordered" evidence="9">
    <location>
        <begin position="321"/>
        <end position="340"/>
    </location>
</feature>
<dbReference type="Gene3D" id="3.40.50.1820">
    <property type="entry name" value="alpha/beta hydrolase"/>
    <property type="match status" value="1"/>
</dbReference>
<dbReference type="EC" id="3.4.16.-" evidence="8"/>
<evidence type="ECO:0000256" key="6">
    <source>
        <dbReference type="ARBA" id="ARBA00023157"/>
    </source>
</evidence>
<evidence type="ECO:0000256" key="9">
    <source>
        <dbReference type="SAM" id="MobiDB-lite"/>
    </source>
</evidence>
<gene>
    <name evidence="10" type="ORF">CLEI1391_LOCUS1267</name>
</gene>
<dbReference type="SUPFAM" id="SSF53474">
    <property type="entry name" value="alpha/beta-Hydrolases"/>
    <property type="match status" value="1"/>
</dbReference>
<dbReference type="FunFam" id="3.40.50.12670:FF:000002">
    <property type="entry name" value="Carboxypeptidase"/>
    <property type="match status" value="1"/>
</dbReference>
<dbReference type="InterPro" id="IPR018202">
    <property type="entry name" value="Ser_caboxypep_ser_AS"/>
</dbReference>
<accession>A0A7S0WF48</accession>
<dbReference type="PRINTS" id="PR00724">
    <property type="entry name" value="CRBOXYPTASEC"/>
</dbReference>
<dbReference type="PROSITE" id="PS00560">
    <property type="entry name" value="CARBOXYPEPT_SER_HIS"/>
    <property type="match status" value="1"/>
</dbReference>
<evidence type="ECO:0000256" key="1">
    <source>
        <dbReference type="ARBA" id="ARBA00009431"/>
    </source>
</evidence>
<dbReference type="Pfam" id="PF00450">
    <property type="entry name" value="Peptidase_S10"/>
    <property type="match status" value="1"/>
</dbReference>
<keyword evidence="6" id="KW-1015">Disulfide bond</keyword>
<evidence type="ECO:0000256" key="8">
    <source>
        <dbReference type="RuleBase" id="RU361156"/>
    </source>
</evidence>
<dbReference type="PANTHER" id="PTHR11802">
    <property type="entry name" value="SERINE PROTEASE FAMILY S10 SERINE CARBOXYPEPTIDASE"/>
    <property type="match status" value="1"/>
</dbReference>
<evidence type="ECO:0000256" key="2">
    <source>
        <dbReference type="ARBA" id="ARBA00022645"/>
    </source>
</evidence>